<reference key="2">
    <citation type="submission" date="2011-05" db="EMBL/GenBank/DDBJ databases">
        <title>Complete genome sequence of the aerobic marine methanotroph Methylomonas methanica MC09.</title>
        <authorList>
            <person name="Boden R."/>
            <person name="Cunliffe M."/>
            <person name="Scanlan J."/>
            <person name="Moussard H."/>
            <person name="Kits K.D."/>
            <person name="Klotz M."/>
            <person name="Jetten M."/>
            <person name="Vuilleumier S."/>
            <person name="Han J."/>
            <person name="Peters L."/>
            <person name="Mikhailova N."/>
            <person name="Teshima H."/>
            <person name="Tapia R."/>
            <person name="Kyrpides N."/>
            <person name="Ivanova N."/>
            <person name="Pagani I."/>
            <person name="Cheng J.-F."/>
            <person name="Goodwin L."/>
            <person name="Han C."/>
            <person name="Hauser L."/>
            <person name="Land M."/>
            <person name="Lapidus A."/>
            <person name="Lucas S."/>
            <person name="Pitluck S."/>
            <person name="Woyke T."/>
            <person name="Stein L.Y."/>
            <person name="Murrell C."/>
        </authorList>
    </citation>
    <scope>NUCLEOTIDE SEQUENCE</scope>
    <source>
        <strain>MC09</strain>
    </source>
</reference>
<reference evidence="1 2" key="1">
    <citation type="journal article" date="2011" name="J. Bacteriol.">
        <title>Complete Genome Sequence of the Aerobic Marine Methanotroph Methylomonas methanica MC09.</title>
        <authorList>
            <person name="Boden R."/>
            <person name="Cunliffe M."/>
            <person name="Scanlan J."/>
            <person name="Moussard H."/>
            <person name="Kits K.D."/>
            <person name="Klotz M.G."/>
            <person name="Jetten M.S."/>
            <person name="Vuilleumier S."/>
            <person name="Han J."/>
            <person name="Peters L."/>
            <person name="Mikhailova N."/>
            <person name="Teshima H."/>
            <person name="Tapia R."/>
            <person name="Kyrpides N."/>
            <person name="Ivanova N."/>
            <person name="Pagani I."/>
            <person name="Cheng J.F."/>
            <person name="Goodwin L."/>
            <person name="Han C."/>
            <person name="Hauser L."/>
            <person name="Land M.L."/>
            <person name="Lapidus A."/>
            <person name="Lucas S."/>
            <person name="Pitluck S."/>
            <person name="Woyke T."/>
            <person name="Stein L."/>
            <person name="Murrell J.C."/>
        </authorList>
    </citation>
    <scope>NUCLEOTIDE SEQUENCE [LARGE SCALE GENOMIC DNA]</scope>
    <source>
        <strain evidence="1 2">MC09</strain>
    </source>
</reference>
<sequence length="54" mass="6197">MIWGYRIAVLTVVLRLLIVSGKHRDRGVMRRVIAEIELLIRGLHGLLLNEMSSQ</sequence>
<reference evidence="2" key="3">
    <citation type="submission" date="2011-05" db="EMBL/GenBank/DDBJ databases">
        <title>Complete sequence of Methylomonas methanica MC09.</title>
        <authorList>
            <consortium name="US DOE Joint Genome Institute"/>
            <person name="Lucas S."/>
            <person name="Han J."/>
            <person name="Lapidus A."/>
            <person name="Cheng J.-F."/>
            <person name="Goodwin L."/>
            <person name="Pitluck S."/>
            <person name="Peters L."/>
            <person name="Mikhailova N."/>
            <person name="Teshima H."/>
            <person name="Han C."/>
            <person name="Tapia R."/>
            <person name="Land M."/>
            <person name="Hauser L."/>
            <person name="Kyrpides N."/>
            <person name="Ivanova N."/>
            <person name="Pagani I."/>
            <person name="Stein L."/>
            <person name="Woyke T."/>
        </authorList>
    </citation>
    <scope>NUCLEOTIDE SEQUENCE [LARGE SCALE GENOMIC DNA]</scope>
    <source>
        <strain evidence="2">MC09</strain>
    </source>
</reference>
<gene>
    <name evidence="1" type="ordered locus">Metme_1123</name>
</gene>
<accession>F9ZVS9</accession>
<organism evidence="1 2">
    <name type="scientific">Methylomonas methanica (strain DSM 25384 / MC09)</name>
    <dbReference type="NCBI Taxonomy" id="857087"/>
    <lineage>
        <taxon>Bacteria</taxon>
        <taxon>Pseudomonadati</taxon>
        <taxon>Pseudomonadota</taxon>
        <taxon>Gammaproteobacteria</taxon>
        <taxon>Methylococcales</taxon>
        <taxon>Methylococcaceae</taxon>
        <taxon>Methylomonas</taxon>
    </lineage>
</organism>
<evidence type="ECO:0000313" key="1">
    <source>
        <dbReference type="EMBL" id="AEF99557.1"/>
    </source>
</evidence>
<dbReference type="HOGENOM" id="CLU_3045223_0_0_6"/>
<proteinExistence type="predicted"/>
<name>F9ZVS9_METMM</name>
<dbReference type="EMBL" id="CP002738">
    <property type="protein sequence ID" value="AEF99557.1"/>
    <property type="molecule type" value="Genomic_DNA"/>
</dbReference>
<dbReference type="KEGG" id="mmt:Metme_1123"/>
<keyword evidence="2" id="KW-1185">Reference proteome</keyword>
<dbReference type="Proteomes" id="UP000008888">
    <property type="component" value="Chromosome"/>
</dbReference>
<protein>
    <submittedName>
        <fullName evidence="1">Uncharacterized protein</fullName>
    </submittedName>
</protein>
<dbReference type="AlphaFoldDB" id="F9ZVS9"/>
<evidence type="ECO:0000313" key="2">
    <source>
        <dbReference type="Proteomes" id="UP000008888"/>
    </source>
</evidence>